<evidence type="ECO:0000313" key="6">
    <source>
        <dbReference type="EMBL" id="EFA84964.1"/>
    </source>
</evidence>
<dbReference type="EMBL" id="ADBJ01000008">
    <property type="protein sequence ID" value="EFA84964.1"/>
    <property type="molecule type" value="Genomic_DNA"/>
</dbReference>
<dbReference type="PANTHER" id="PTHR12087">
    <property type="entry name" value="ORIGIN RECOGNITION COMPLEX SUBUNIT 4"/>
    <property type="match status" value="1"/>
</dbReference>
<dbReference type="InParanoid" id="D3B0Z0"/>
<keyword evidence="7" id="KW-1185">Reference proteome</keyword>
<evidence type="ECO:0000259" key="5">
    <source>
        <dbReference type="Pfam" id="PF14629"/>
    </source>
</evidence>
<dbReference type="Pfam" id="PF14629">
    <property type="entry name" value="ORC4_C"/>
    <property type="match status" value="1"/>
</dbReference>
<gene>
    <name evidence="6" type="ORF">PPL_01957</name>
</gene>
<keyword evidence="4" id="KW-0539">Nucleus</keyword>
<dbReference type="AlphaFoldDB" id="D3B0Z0"/>
<protein>
    <recommendedName>
        <fullName evidence="5">Origin recognition complex subunit 4 C-terminal domain-containing protein</fullName>
    </recommendedName>
</protein>
<dbReference type="GO" id="GO:0006270">
    <property type="term" value="P:DNA replication initiation"/>
    <property type="evidence" value="ECO:0007669"/>
    <property type="project" value="TreeGrafter"/>
</dbReference>
<name>D3B0Z0_HETP5</name>
<comment type="caution">
    <text evidence="6">The sequence shown here is derived from an EMBL/GenBank/DDBJ whole genome shotgun (WGS) entry which is preliminary data.</text>
</comment>
<reference evidence="6 7" key="1">
    <citation type="journal article" date="2011" name="Genome Res.">
        <title>Phylogeny-wide analysis of social amoeba genomes highlights ancient origins for complex intercellular communication.</title>
        <authorList>
            <person name="Heidel A.J."/>
            <person name="Lawal H.M."/>
            <person name="Felder M."/>
            <person name="Schilde C."/>
            <person name="Helps N.R."/>
            <person name="Tunggal B."/>
            <person name="Rivero F."/>
            <person name="John U."/>
            <person name="Schleicher M."/>
            <person name="Eichinger L."/>
            <person name="Platzer M."/>
            <person name="Noegel A.A."/>
            <person name="Schaap P."/>
            <person name="Gloeckner G."/>
        </authorList>
    </citation>
    <scope>NUCLEOTIDE SEQUENCE [LARGE SCALE GENOMIC DNA]</scope>
    <source>
        <strain evidence="7">ATCC 26659 / Pp 5 / PN500</strain>
    </source>
</reference>
<accession>D3B0Z0</accession>
<keyword evidence="3" id="KW-0238">DNA-binding</keyword>
<evidence type="ECO:0000256" key="4">
    <source>
        <dbReference type="ARBA" id="ARBA00023242"/>
    </source>
</evidence>
<dbReference type="PANTHER" id="PTHR12087:SF0">
    <property type="entry name" value="ORIGIN RECOGNITION COMPLEX SUBUNIT 4"/>
    <property type="match status" value="1"/>
</dbReference>
<dbReference type="Proteomes" id="UP000001396">
    <property type="component" value="Unassembled WGS sequence"/>
</dbReference>
<feature type="domain" description="Origin recognition complex subunit 4 C-terminal" evidence="5">
    <location>
        <begin position="73"/>
        <end position="166"/>
    </location>
</feature>
<proteinExistence type="predicted"/>
<evidence type="ECO:0000256" key="2">
    <source>
        <dbReference type="ARBA" id="ARBA00022705"/>
    </source>
</evidence>
<dbReference type="GO" id="GO:0005664">
    <property type="term" value="C:nuclear origin of replication recognition complex"/>
    <property type="evidence" value="ECO:0007669"/>
    <property type="project" value="TreeGrafter"/>
</dbReference>
<dbReference type="GO" id="GO:0003688">
    <property type="term" value="F:DNA replication origin binding"/>
    <property type="evidence" value="ECO:0007669"/>
    <property type="project" value="TreeGrafter"/>
</dbReference>
<dbReference type="InterPro" id="IPR016527">
    <property type="entry name" value="ORC4"/>
</dbReference>
<dbReference type="RefSeq" id="XP_020437074.1">
    <property type="nucleotide sequence ID" value="XM_020572957.1"/>
</dbReference>
<evidence type="ECO:0000256" key="1">
    <source>
        <dbReference type="ARBA" id="ARBA00004123"/>
    </source>
</evidence>
<dbReference type="InterPro" id="IPR032705">
    <property type="entry name" value="ORC4_C"/>
</dbReference>
<evidence type="ECO:0000313" key="7">
    <source>
        <dbReference type="Proteomes" id="UP000001396"/>
    </source>
</evidence>
<comment type="subcellular location">
    <subcellularLocation>
        <location evidence="1">Nucleus</location>
    </subcellularLocation>
</comment>
<keyword evidence="2" id="KW-0235">DNA replication</keyword>
<organism evidence="6 7">
    <name type="scientific">Heterostelium pallidum (strain ATCC 26659 / Pp 5 / PN500)</name>
    <name type="common">Cellular slime mold</name>
    <name type="synonym">Polysphondylium pallidum</name>
    <dbReference type="NCBI Taxonomy" id="670386"/>
    <lineage>
        <taxon>Eukaryota</taxon>
        <taxon>Amoebozoa</taxon>
        <taxon>Evosea</taxon>
        <taxon>Eumycetozoa</taxon>
        <taxon>Dictyostelia</taxon>
        <taxon>Acytosteliales</taxon>
        <taxon>Acytosteliaceae</taxon>
        <taxon>Heterostelium</taxon>
    </lineage>
</organism>
<evidence type="ECO:0000256" key="3">
    <source>
        <dbReference type="ARBA" id="ARBA00023125"/>
    </source>
</evidence>
<dbReference type="GeneID" id="31357483"/>
<sequence length="225" mass="26054">MIDLDNDILNCLECITERTSFHSVPQNLIGFDESITYLNNILNDSVQEKKSNIVLVTGASSSVEQMMCVFKSIVTIPETTDYSKEWNVKINELFEDQELIENLNDYFDINQSFPNLFKLIIQSLYNIDNDSRFLTKPMILESIKQSKRTWLHDTLMISESLGKLSCLAGIQTLLKYRLIKQEGTNFGEFIQFRLTLIDFQECETVVKSRSDCPNSLKNYICSWLQ</sequence>